<dbReference type="GO" id="GO:0005085">
    <property type="term" value="F:guanyl-nucleotide exchange factor activity"/>
    <property type="evidence" value="ECO:0007669"/>
    <property type="project" value="UniProtKB-KW"/>
</dbReference>
<feature type="coiled-coil region" evidence="2">
    <location>
        <begin position="387"/>
        <end position="417"/>
    </location>
</feature>
<feature type="domain" description="Guanine nucleotide exchange factor DBS-like spectrin-like" evidence="4">
    <location>
        <begin position="440"/>
        <end position="507"/>
    </location>
</feature>
<dbReference type="GO" id="GO:0005737">
    <property type="term" value="C:cytoplasm"/>
    <property type="evidence" value="ECO:0007669"/>
    <property type="project" value="TreeGrafter"/>
</dbReference>
<evidence type="ECO:0000256" key="1">
    <source>
        <dbReference type="ARBA" id="ARBA00022658"/>
    </source>
</evidence>
<name>A0A1W0WJG3_HYPEX</name>
<dbReference type="SUPFAM" id="SSF52087">
    <property type="entry name" value="CRAL/TRIO domain"/>
    <property type="match status" value="1"/>
</dbReference>
<dbReference type="Pfam" id="PF23289">
    <property type="entry name" value="Spectrin_5"/>
    <property type="match status" value="1"/>
</dbReference>
<dbReference type="InterPro" id="IPR036865">
    <property type="entry name" value="CRAL-TRIO_dom_sf"/>
</dbReference>
<dbReference type="SUPFAM" id="SSF46966">
    <property type="entry name" value="Spectrin repeat"/>
    <property type="match status" value="2"/>
</dbReference>
<protein>
    <submittedName>
        <fullName evidence="5">Guanine nucleotide exchange factor MCF2L2</fullName>
    </submittedName>
</protein>
<comment type="caution">
    <text evidence="5">The sequence shown here is derived from an EMBL/GenBank/DDBJ whole genome shotgun (WGS) entry which is preliminary data.</text>
</comment>
<dbReference type="Proteomes" id="UP000192578">
    <property type="component" value="Unassembled WGS sequence"/>
</dbReference>
<feature type="domain" description="CRAL-TRIO" evidence="3">
    <location>
        <begin position="48"/>
        <end position="177"/>
    </location>
</feature>
<dbReference type="InterPro" id="IPR056466">
    <property type="entry name" value="Spectrin_DBS"/>
</dbReference>
<dbReference type="OrthoDB" id="10004999at2759"/>
<keyword evidence="6" id="KW-1185">Reference proteome</keyword>
<dbReference type="EMBL" id="MTYJ01000091">
    <property type="protein sequence ID" value="OQV15336.1"/>
    <property type="molecule type" value="Genomic_DNA"/>
</dbReference>
<dbReference type="Pfam" id="PF13716">
    <property type="entry name" value="CRAL_TRIO_2"/>
    <property type="match status" value="1"/>
</dbReference>
<keyword evidence="1" id="KW-0344">Guanine-nucleotide releasing factor</keyword>
<organism evidence="5 6">
    <name type="scientific">Hypsibius exemplaris</name>
    <name type="common">Freshwater tardigrade</name>
    <dbReference type="NCBI Taxonomy" id="2072580"/>
    <lineage>
        <taxon>Eukaryota</taxon>
        <taxon>Metazoa</taxon>
        <taxon>Ecdysozoa</taxon>
        <taxon>Tardigrada</taxon>
        <taxon>Eutardigrada</taxon>
        <taxon>Parachela</taxon>
        <taxon>Hypsibioidea</taxon>
        <taxon>Hypsibiidae</taxon>
        <taxon>Hypsibius</taxon>
    </lineage>
</organism>
<dbReference type="Gene3D" id="1.20.58.60">
    <property type="match status" value="1"/>
</dbReference>
<evidence type="ECO:0000259" key="4">
    <source>
        <dbReference type="Pfam" id="PF23289"/>
    </source>
</evidence>
<accession>A0A1W0WJG3</accession>
<proteinExistence type="predicted"/>
<dbReference type="InterPro" id="IPR001251">
    <property type="entry name" value="CRAL-TRIO_dom"/>
</dbReference>
<sequence length="532" mass="61992">METERQASLDPYEDLREKMSIMSMMAPHPDLLSRETITAPGGLTKDQHPILVLPDNFRFTSLTDEELDCLLSYYCRIHTPGEQKRGFVVIVDRRNDTWLQARATLMKLREHFPSRIEMIYCIEPNGIIQKTFGAGFKQVNGYNLPVKFVQKPEELCDGFIPHDQLPPTLGGPLLYDHRIWCEHRVAVEKYEMNTCELDAESTDVMDKMRNTDLPNETDETDELIKEQLVLRNHLKNDVNEGIKRGNALQDCVLQYDSAHPVVNLERIPDRMRNILLIRECMERLSQVEKQFDNFWSEHYPTLLQCQQLRKFEVKFRDLWPTLQDRLKALNLVSEKIGDAVDLVRSDELTDVMDDIEELIPQAKDILAMGKRLTAKRHYADDSIRPKCKELEELISELETKSKTCEEKLQRCRELEDRMSKAEKWCREGMDRLATRWTISPDASAAGIVRDIDQFLSETLIFKLDNPKEFHNQFKVHATPEMNERLPELLRELDEVRQQCISRKVSLGWKNDSDARRSSMAVTTSRPIRTGSR</sequence>
<evidence type="ECO:0000313" key="5">
    <source>
        <dbReference type="EMBL" id="OQV15336.1"/>
    </source>
</evidence>
<evidence type="ECO:0000259" key="3">
    <source>
        <dbReference type="Pfam" id="PF13716"/>
    </source>
</evidence>
<evidence type="ECO:0000256" key="2">
    <source>
        <dbReference type="SAM" id="Coils"/>
    </source>
</evidence>
<reference evidence="6" key="1">
    <citation type="submission" date="2017-01" db="EMBL/GenBank/DDBJ databases">
        <title>Comparative genomics of anhydrobiosis in the tardigrade Hypsibius dujardini.</title>
        <authorList>
            <person name="Yoshida Y."/>
            <person name="Koutsovoulos G."/>
            <person name="Laetsch D."/>
            <person name="Stevens L."/>
            <person name="Kumar S."/>
            <person name="Horikawa D."/>
            <person name="Ishino K."/>
            <person name="Komine S."/>
            <person name="Tomita M."/>
            <person name="Blaxter M."/>
            <person name="Arakawa K."/>
        </authorList>
    </citation>
    <scope>NUCLEOTIDE SEQUENCE [LARGE SCALE GENOMIC DNA]</scope>
    <source>
        <strain evidence="6">Z151</strain>
    </source>
</reference>
<dbReference type="AlphaFoldDB" id="A0A1W0WJG3"/>
<keyword evidence="2" id="KW-0175">Coiled coil</keyword>
<evidence type="ECO:0000313" key="6">
    <source>
        <dbReference type="Proteomes" id="UP000192578"/>
    </source>
</evidence>
<dbReference type="InterPro" id="IPR051336">
    <property type="entry name" value="RhoGEF_Guanine_NuclExch_SF"/>
</dbReference>
<gene>
    <name evidence="5" type="ORF">BV898_10562</name>
</gene>
<dbReference type="CDD" id="cd00170">
    <property type="entry name" value="SEC14"/>
    <property type="match status" value="1"/>
</dbReference>
<dbReference type="PANTHER" id="PTHR22826:SF211">
    <property type="entry name" value="LD43457P"/>
    <property type="match status" value="1"/>
</dbReference>
<dbReference type="PANTHER" id="PTHR22826">
    <property type="entry name" value="RHO GUANINE EXCHANGE FACTOR-RELATED"/>
    <property type="match status" value="1"/>
</dbReference>